<feature type="transmembrane region" description="Helical" evidence="1">
    <location>
        <begin position="43"/>
        <end position="66"/>
    </location>
</feature>
<feature type="transmembrane region" description="Helical" evidence="1">
    <location>
        <begin position="12"/>
        <end position="31"/>
    </location>
</feature>
<sequence length="141" mass="14023">MSDLRSSGRNPFVVGIVAFLVGALYGAVGTIGHRHQLRVGELVIPWGIAAALIGVAALLVGLRLLLPGRLAAAAAGVGVIGVVALLSLPGLGGTILIPATIEGTVWAVAPAVIGVLVVAWPTMSTLRRTTTHAASGDPAAA</sequence>
<keyword evidence="1" id="KW-0472">Membrane</keyword>
<evidence type="ECO:0008006" key="3">
    <source>
        <dbReference type="Google" id="ProtNLM"/>
    </source>
</evidence>
<protein>
    <recommendedName>
        <fullName evidence="3">Histidinol dehydrogenase</fullName>
    </recommendedName>
</protein>
<name>A0AAU7WDH6_9MICO</name>
<gene>
    <name evidence="2" type="ORF">ABIQ69_06110</name>
</gene>
<proteinExistence type="predicted"/>
<keyword evidence="1" id="KW-1133">Transmembrane helix</keyword>
<dbReference type="RefSeq" id="WP_350349489.1">
    <property type="nucleotide sequence ID" value="NZ_CP158374.1"/>
</dbReference>
<feature type="transmembrane region" description="Helical" evidence="1">
    <location>
        <begin position="73"/>
        <end position="97"/>
    </location>
</feature>
<dbReference type="AlphaFoldDB" id="A0AAU7WDH6"/>
<feature type="transmembrane region" description="Helical" evidence="1">
    <location>
        <begin position="103"/>
        <end position="120"/>
    </location>
</feature>
<evidence type="ECO:0000313" key="2">
    <source>
        <dbReference type="EMBL" id="XBX83486.1"/>
    </source>
</evidence>
<evidence type="ECO:0000256" key="1">
    <source>
        <dbReference type="SAM" id="Phobius"/>
    </source>
</evidence>
<keyword evidence="1" id="KW-0812">Transmembrane</keyword>
<dbReference type="EMBL" id="CP158374">
    <property type="protein sequence ID" value="XBX83486.1"/>
    <property type="molecule type" value="Genomic_DNA"/>
</dbReference>
<accession>A0AAU7WDH6</accession>
<organism evidence="2">
    <name type="scientific">Agromyces sp. G08B096</name>
    <dbReference type="NCBI Taxonomy" id="3156399"/>
    <lineage>
        <taxon>Bacteria</taxon>
        <taxon>Bacillati</taxon>
        <taxon>Actinomycetota</taxon>
        <taxon>Actinomycetes</taxon>
        <taxon>Micrococcales</taxon>
        <taxon>Microbacteriaceae</taxon>
        <taxon>Agromyces</taxon>
    </lineage>
</organism>
<reference evidence="2" key="1">
    <citation type="submission" date="2024-05" db="EMBL/GenBank/DDBJ databases">
        <authorList>
            <person name="Yu L."/>
        </authorList>
    </citation>
    <scope>NUCLEOTIDE SEQUENCE</scope>
    <source>
        <strain evidence="2">G08B096</strain>
    </source>
</reference>